<protein>
    <submittedName>
        <fullName evidence="3">Outer membrane lipoprotein carrier protein LolA</fullName>
    </submittedName>
</protein>
<feature type="signal peptide" evidence="2">
    <location>
        <begin position="1"/>
        <end position="18"/>
    </location>
</feature>
<accession>A0A3A8I1L6</accession>
<dbReference type="CDD" id="cd16325">
    <property type="entry name" value="LolA"/>
    <property type="match status" value="1"/>
</dbReference>
<dbReference type="SUPFAM" id="SSF89392">
    <property type="entry name" value="Prokaryotic lipoproteins and lipoprotein localization factors"/>
    <property type="match status" value="1"/>
</dbReference>
<dbReference type="InterPro" id="IPR029046">
    <property type="entry name" value="LolA/LolB/LppX"/>
</dbReference>
<reference evidence="4" key="1">
    <citation type="submission" date="2018-09" db="EMBL/GenBank/DDBJ databases">
        <authorList>
            <person name="Livingstone P.G."/>
            <person name="Whitworth D.E."/>
        </authorList>
    </citation>
    <scope>NUCLEOTIDE SEQUENCE [LARGE SCALE GENOMIC DNA]</scope>
    <source>
        <strain evidence="4">CA054A</strain>
    </source>
</reference>
<dbReference type="Proteomes" id="UP000268094">
    <property type="component" value="Unassembled WGS sequence"/>
</dbReference>
<dbReference type="EMBL" id="RAVZ01000299">
    <property type="protein sequence ID" value="RKG76698.1"/>
    <property type="molecule type" value="Genomic_DNA"/>
</dbReference>
<dbReference type="InterPro" id="IPR004564">
    <property type="entry name" value="OM_lipoprot_carrier_LolA-like"/>
</dbReference>
<name>A0A3A8I1L6_9BACT</name>
<dbReference type="AlphaFoldDB" id="A0A3A8I1L6"/>
<organism evidence="3 4">
    <name type="scientific">Corallococcus terminator</name>
    <dbReference type="NCBI Taxonomy" id="2316733"/>
    <lineage>
        <taxon>Bacteria</taxon>
        <taxon>Pseudomonadati</taxon>
        <taxon>Myxococcota</taxon>
        <taxon>Myxococcia</taxon>
        <taxon>Myxococcales</taxon>
        <taxon>Cystobacterineae</taxon>
        <taxon>Myxococcaceae</taxon>
        <taxon>Corallococcus</taxon>
    </lineage>
</organism>
<evidence type="ECO:0000313" key="3">
    <source>
        <dbReference type="EMBL" id="RKG76698.1"/>
    </source>
</evidence>
<evidence type="ECO:0000256" key="2">
    <source>
        <dbReference type="SAM" id="SignalP"/>
    </source>
</evidence>
<keyword evidence="3" id="KW-0449">Lipoprotein</keyword>
<dbReference type="Gene3D" id="2.50.20.10">
    <property type="entry name" value="Lipoprotein localisation LolA/LolB/LppX"/>
    <property type="match status" value="1"/>
</dbReference>
<keyword evidence="1 2" id="KW-0732">Signal</keyword>
<evidence type="ECO:0000256" key="1">
    <source>
        <dbReference type="ARBA" id="ARBA00022729"/>
    </source>
</evidence>
<dbReference type="OrthoDB" id="5297911at2"/>
<comment type="caution">
    <text evidence="3">The sequence shown here is derived from an EMBL/GenBank/DDBJ whole genome shotgun (WGS) entry which is preliminary data.</text>
</comment>
<keyword evidence="4" id="KW-1185">Reference proteome</keyword>
<gene>
    <name evidence="3" type="ORF">D7V88_31905</name>
</gene>
<proteinExistence type="predicted"/>
<evidence type="ECO:0000313" key="4">
    <source>
        <dbReference type="Proteomes" id="UP000268094"/>
    </source>
</evidence>
<sequence>MKTLLVLTCALLSVSAHAGDLVKDVRARLADAPLVRGQFEQKKTVAGFKKPLVSKGDFLLARDQGVLWNTRTPFASTLTLTRKSLSAEQGQGGAAYHLDSTKEPALAAVNELLFALLAGDVSTLQKRFKVEGALVGPTGWRLELTPTDAGLARVFKHIQLEGDAYVRQVKMDETRGDSSVILFDKLAQTPPPDATEAERLGK</sequence>
<feature type="chain" id="PRO_5017388361" evidence="2">
    <location>
        <begin position="19"/>
        <end position="202"/>
    </location>
</feature>
<dbReference type="Pfam" id="PF19574">
    <property type="entry name" value="LolA_3"/>
    <property type="match status" value="1"/>
</dbReference>
<dbReference type="RefSeq" id="WP_120544393.1">
    <property type="nucleotide sequence ID" value="NZ_RAVZ01000299.1"/>
</dbReference>